<dbReference type="OrthoDB" id="7933384at2"/>
<sequence length="78" mass="8509">MEEIDPAVLLAIQDRLDGIRDWIAVEAPYVISDHDNSGSNAPEQEYWHSGYQAALRDVLVLIRGLYGSSEKPGGGDAP</sequence>
<accession>A0A1M7SR63</accession>
<keyword evidence="2" id="KW-1185">Reference proteome</keyword>
<gene>
    <name evidence="1" type="ORF">SAMN05444170_0048</name>
</gene>
<name>A0A1M7SR63_9BRAD</name>
<dbReference type="RefSeq" id="WP_072815744.1">
    <property type="nucleotide sequence ID" value="NZ_LT670849.1"/>
</dbReference>
<protein>
    <submittedName>
        <fullName evidence="1">Uncharacterized protein</fullName>
    </submittedName>
</protein>
<dbReference type="Proteomes" id="UP000184096">
    <property type="component" value="Chromosome I"/>
</dbReference>
<organism evidence="1 2">
    <name type="scientific">Bradyrhizobium erythrophlei</name>
    <dbReference type="NCBI Taxonomy" id="1437360"/>
    <lineage>
        <taxon>Bacteria</taxon>
        <taxon>Pseudomonadati</taxon>
        <taxon>Pseudomonadota</taxon>
        <taxon>Alphaproteobacteria</taxon>
        <taxon>Hyphomicrobiales</taxon>
        <taxon>Nitrobacteraceae</taxon>
        <taxon>Bradyrhizobium</taxon>
    </lineage>
</organism>
<dbReference type="EMBL" id="LT670849">
    <property type="protein sequence ID" value="SHN60868.1"/>
    <property type="molecule type" value="Genomic_DNA"/>
</dbReference>
<reference evidence="2" key="1">
    <citation type="submission" date="2016-11" db="EMBL/GenBank/DDBJ databases">
        <authorList>
            <person name="Varghese N."/>
            <person name="Submissions S."/>
        </authorList>
    </citation>
    <scope>NUCLEOTIDE SEQUENCE [LARGE SCALE GENOMIC DNA]</scope>
    <source>
        <strain evidence="2">GAS401</strain>
    </source>
</reference>
<proteinExistence type="predicted"/>
<evidence type="ECO:0000313" key="1">
    <source>
        <dbReference type="EMBL" id="SHN60868.1"/>
    </source>
</evidence>
<dbReference type="AlphaFoldDB" id="A0A1M7SR63"/>
<evidence type="ECO:0000313" key="2">
    <source>
        <dbReference type="Proteomes" id="UP000184096"/>
    </source>
</evidence>